<dbReference type="InterPro" id="IPR013078">
    <property type="entry name" value="His_Pase_superF_clade-1"/>
</dbReference>
<comment type="caution">
    <text evidence="1">The sequence shown here is derived from an EMBL/GenBank/DDBJ whole genome shotgun (WGS) entry which is preliminary data.</text>
</comment>
<dbReference type="Gene3D" id="3.40.50.1240">
    <property type="entry name" value="Phosphoglycerate mutase-like"/>
    <property type="match status" value="1"/>
</dbReference>
<evidence type="ECO:0000313" key="2">
    <source>
        <dbReference type="Proteomes" id="UP001620234"/>
    </source>
</evidence>
<dbReference type="RefSeq" id="WP_198334074.1">
    <property type="nucleotide sequence ID" value="NZ_CAJHAK010000004.1"/>
</dbReference>
<name>A0ABW8L8V7_9GAMM</name>
<dbReference type="SUPFAM" id="SSF53254">
    <property type="entry name" value="Phosphoglycerate mutase-like"/>
    <property type="match status" value="1"/>
</dbReference>
<evidence type="ECO:0000313" key="1">
    <source>
        <dbReference type="EMBL" id="MFK4001345.1"/>
    </source>
</evidence>
<reference evidence="1 2" key="1">
    <citation type="submission" date="2024-11" db="EMBL/GenBank/DDBJ databases">
        <title>The Natural Products Discovery Center: Release of the First 8490 Sequenced Strains for Exploring Actinobacteria Biosynthetic Diversity.</title>
        <authorList>
            <person name="Kalkreuter E."/>
            <person name="Kautsar S.A."/>
            <person name="Yang D."/>
            <person name="Bader C.D."/>
            <person name="Teijaro C.N."/>
            <person name="Fluegel L."/>
            <person name="Davis C.M."/>
            <person name="Simpson J.R."/>
            <person name="Lauterbach L."/>
            <person name="Steele A.D."/>
            <person name="Gui C."/>
            <person name="Meng S."/>
            <person name="Li G."/>
            <person name="Viehrig K."/>
            <person name="Ye F."/>
            <person name="Su P."/>
            <person name="Kiefer A.F."/>
            <person name="Nichols A."/>
            <person name="Cepeda A.J."/>
            <person name="Yan W."/>
            <person name="Fan B."/>
            <person name="Jiang Y."/>
            <person name="Adhikari A."/>
            <person name="Zheng C.-J."/>
            <person name="Schuster L."/>
            <person name="Cowan T.M."/>
            <person name="Smanski M.J."/>
            <person name="Chevrette M.G."/>
            <person name="De Carvalho L.P.S."/>
            <person name="Shen B."/>
        </authorList>
    </citation>
    <scope>NUCLEOTIDE SEQUENCE [LARGE SCALE GENOMIC DNA]</scope>
    <source>
        <strain evidence="1 2">NPDC077433</strain>
    </source>
</reference>
<protein>
    <submittedName>
        <fullName evidence="1">Histidine phosphatase family protein</fullName>
    </submittedName>
</protein>
<dbReference type="SMART" id="SM00855">
    <property type="entry name" value="PGAM"/>
    <property type="match status" value="1"/>
</dbReference>
<dbReference type="InterPro" id="IPR029033">
    <property type="entry name" value="His_PPase_superfam"/>
</dbReference>
<dbReference type="Pfam" id="PF00300">
    <property type="entry name" value="His_Phos_1"/>
    <property type="match status" value="1"/>
</dbReference>
<sequence>MVLYIWRHPKPRTAQGRCIGQTDIAVDKRKLKRLANKIERFVRLHQLPRVIWVSPLQRSLKVGQILAQRGFQYQVAPELAEINFGVWDGCLWEQITQQEIDDWCNDFAHFACDKGESLHQLFDRVEGWMSARVIENNGKRNNKPTLVVGHAGWITAAKMIADGQNVPTRASEWPRSVKYQERSRLDY</sequence>
<keyword evidence="2" id="KW-1185">Reference proteome</keyword>
<dbReference type="EMBL" id="JBJDPD010000014">
    <property type="protein sequence ID" value="MFK4001345.1"/>
    <property type="molecule type" value="Genomic_DNA"/>
</dbReference>
<accession>A0ABW8L8V7</accession>
<proteinExistence type="predicted"/>
<gene>
    <name evidence="1" type="ORF">ACI2I3_08365</name>
</gene>
<dbReference type="Proteomes" id="UP001620234">
    <property type="component" value="Unassembled WGS sequence"/>
</dbReference>
<organism evidence="1 2">
    <name type="scientific">Psychrobacter namhaensis</name>
    <dbReference type="NCBI Taxonomy" id="292734"/>
    <lineage>
        <taxon>Bacteria</taxon>
        <taxon>Pseudomonadati</taxon>
        <taxon>Pseudomonadota</taxon>
        <taxon>Gammaproteobacteria</taxon>
        <taxon>Moraxellales</taxon>
        <taxon>Moraxellaceae</taxon>
        <taxon>Psychrobacter</taxon>
    </lineage>
</organism>